<dbReference type="EMBL" id="LSGP01000026">
    <property type="protein sequence ID" value="KYZ74969.1"/>
    <property type="molecule type" value="Genomic_DNA"/>
</dbReference>
<comment type="caution">
    <text evidence="2">The sequence shown here is derived from an EMBL/GenBank/DDBJ whole genome shotgun (WGS) entry which is preliminary data.</text>
</comment>
<proteinExistence type="predicted"/>
<gene>
    <name evidence="2" type="ORF">AXX12_15430</name>
</gene>
<dbReference type="AlphaFoldDB" id="A0A154BLX0"/>
<sequence>MEYAFFTHTNYLFHFFILFWFFLIFIIKQNRPRNASLWQYLGLQMSDQPVIFVNSISYFTTSVNSKKTGCSFYPKSSIMAIKSRILPYTQEEIYS</sequence>
<keyword evidence="1" id="KW-0472">Membrane</keyword>
<protein>
    <submittedName>
        <fullName evidence="2">Uncharacterized protein</fullName>
    </submittedName>
</protein>
<accession>A0A154BLX0</accession>
<keyword evidence="1" id="KW-1133">Transmembrane helix</keyword>
<organism evidence="2 3">
    <name type="scientific">Anaerosporomusa subterranea</name>
    <dbReference type="NCBI Taxonomy" id="1794912"/>
    <lineage>
        <taxon>Bacteria</taxon>
        <taxon>Bacillati</taxon>
        <taxon>Bacillota</taxon>
        <taxon>Negativicutes</taxon>
        <taxon>Acetonemataceae</taxon>
        <taxon>Anaerosporomusa</taxon>
    </lineage>
</organism>
<keyword evidence="3" id="KW-1185">Reference proteome</keyword>
<dbReference type="STRING" id="1794912.AXX12_15430"/>
<keyword evidence="1" id="KW-0812">Transmembrane</keyword>
<evidence type="ECO:0000313" key="3">
    <source>
        <dbReference type="Proteomes" id="UP000076268"/>
    </source>
</evidence>
<evidence type="ECO:0000313" key="2">
    <source>
        <dbReference type="EMBL" id="KYZ74969.1"/>
    </source>
</evidence>
<reference evidence="2 3" key="1">
    <citation type="submission" date="2016-02" db="EMBL/GenBank/DDBJ databases">
        <title>Anaerosporomusa subterraneum gen. nov., sp. nov., a spore-forming obligate anaerobe isolated from saprolite.</title>
        <authorList>
            <person name="Choi J.K."/>
            <person name="Shah M."/>
            <person name="Yee N."/>
        </authorList>
    </citation>
    <scope>NUCLEOTIDE SEQUENCE [LARGE SCALE GENOMIC DNA]</scope>
    <source>
        <strain evidence="2 3">RU4</strain>
    </source>
</reference>
<evidence type="ECO:0000256" key="1">
    <source>
        <dbReference type="SAM" id="Phobius"/>
    </source>
</evidence>
<name>A0A154BLX0_ANASB</name>
<dbReference type="Proteomes" id="UP000076268">
    <property type="component" value="Unassembled WGS sequence"/>
</dbReference>
<feature type="transmembrane region" description="Helical" evidence="1">
    <location>
        <begin position="12"/>
        <end position="27"/>
    </location>
</feature>